<gene>
    <name evidence="5" type="ORF">TRIVIDRAFT_40103</name>
</gene>
<dbReference type="GO" id="GO:0000981">
    <property type="term" value="F:DNA-binding transcription factor activity, RNA polymerase II-specific"/>
    <property type="evidence" value="ECO:0007669"/>
    <property type="project" value="InterPro"/>
</dbReference>
<dbReference type="OrthoDB" id="9996127at2759"/>
<accession>G9NBR8</accession>
<evidence type="ECO:0000313" key="6">
    <source>
        <dbReference type="Proteomes" id="UP000007115"/>
    </source>
</evidence>
<evidence type="ECO:0000259" key="4">
    <source>
        <dbReference type="SMART" id="SM00906"/>
    </source>
</evidence>
<dbReference type="eggNOG" id="ENOG502SHHP">
    <property type="taxonomic scope" value="Eukaryota"/>
</dbReference>
<keyword evidence="2" id="KW-0479">Metal-binding</keyword>
<dbReference type="InterPro" id="IPR036864">
    <property type="entry name" value="Zn2-C6_fun-type_DNA-bd_sf"/>
</dbReference>
<dbReference type="Gene3D" id="4.10.240.10">
    <property type="entry name" value="Zn(2)-C6 fungal-type DNA-binding domain"/>
    <property type="match status" value="1"/>
</dbReference>
<reference evidence="5 6" key="1">
    <citation type="journal article" date="2011" name="Genome Biol.">
        <title>Comparative genome sequence analysis underscores mycoparasitism as the ancestral life style of Trichoderma.</title>
        <authorList>
            <person name="Kubicek C.P."/>
            <person name="Herrera-Estrella A."/>
            <person name="Seidl-Seiboth V."/>
            <person name="Martinez D.A."/>
            <person name="Druzhinina I.S."/>
            <person name="Thon M."/>
            <person name="Zeilinger S."/>
            <person name="Casas-Flores S."/>
            <person name="Horwitz B.A."/>
            <person name="Mukherjee P.K."/>
            <person name="Mukherjee M."/>
            <person name="Kredics L."/>
            <person name="Alcaraz L.D."/>
            <person name="Aerts A."/>
            <person name="Antal Z."/>
            <person name="Atanasova L."/>
            <person name="Cervantes-Badillo M.G."/>
            <person name="Challacombe J."/>
            <person name="Chertkov O."/>
            <person name="McCluskey K."/>
            <person name="Coulpier F."/>
            <person name="Deshpande N."/>
            <person name="von Doehren H."/>
            <person name="Ebbole D.J."/>
            <person name="Esquivel-Naranjo E.U."/>
            <person name="Fekete E."/>
            <person name="Flipphi M."/>
            <person name="Glaser F."/>
            <person name="Gomez-Rodriguez E.Y."/>
            <person name="Gruber S."/>
            <person name="Han C."/>
            <person name="Henrissat B."/>
            <person name="Hermosa R."/>
            <person name="Hernandez-Onate M."/>
            <person name="Karaffa L."/>
            <person name="Kosti I."/>
            <person name="Le Crom S."/>
            <person name="Lindquist E."/>
            <person name="Lucas S."/>
            <person name="Luebeck M."/>
            <person name="Luebeck P.S."/>
            <person name="Margeot A."/>
            <person name="Metz B."/>
            <person name="Misra M."/>
            <person name="Nevalainen H."/>
            <person name="Omann M."/>
            <person name="Packer N."/>
            <person name="Perrone G."/>
            <person name="Uresti-Rivera E.E."/>
            <person name="Salamov A."/>
            <person name="Schmoll M."/>
            <person name="Seiboth B."/>
            <person name="Shapiro H."/>
            <person name="Sukno S."/>
            <person name="Tamayo-Ramos J.A."/>
            <person name="Tisch D."/>
            <person name="Wiest A."/>
            <person name="Wilkinson H.H."/>
            <person name="Zhang M."/>
            <person name="Coutinho P.M."/>
            <person name="Kenerley C.M."/>
            <person name="Monte E."/>
            <person name="Baker S.E."/>
            <person name="Grigoriev I.V."/>
        </authorList>
    </citation>
    <scope>NUCLEOTIDE SEQUENCE [LARGE SCALE GENOMIC DNA]</scope>
    <source>
        <strain evidence="6">Gv29-8 / FGSC 10586</strain>
    </source>
</reference>
<feature type="domain" description="Xylanolytic transcriptional activator regulatory" evidence="4">
    <location>
        <begin position="258"/>
        <end position="332"/>
    </location>
</feature>
<evidence type="ECO:0000256" key="3">
    <source>
        <dbReference type="ARBA" id="ARBA00023242"/>
    </source>
</evidence>
<comment type="subcellular location">
    <subcellularLocation>
        <location evidence="1">Nucleus</location>
    </subcellularLocation>
</comment>
<dbReference type="EMBL" id="ABDF02000091">
    <property type="protein sequence ID" value="EHK16272.1"/>
    <property type="molecule type" value="Genomic_DNA"/>
</dbReference>
<dbReference type="PANTHER" id="PTHR31001">
    <property type="entry name" value="UNCHARACTERIZED TRANSCRIPTIONAL REGULATORY PROTEIN"/>
    <property type="match status" value="1"/>
</dbReference>
<evidence type="ECO:0000256" key="1">
    <source>
        <dbReference type="ARBA" id="ARBA00004123"/>
    </source>
</evidence>
<keyword evidence="6" id="KW-1185">Reference proteome</keyword>
<dbReference type="InterPro" id="IPR007219">
    <property type="entry name" value="XnlR_reg_dom"/>
</dbReference>
<dbReference type="GO" id="GO:0008270">
    <property type="term" value="F:zinc ion binding"/>
    <property type="evidence" value="ECO:0007669"/>
    <property type="project" value="InterPro"/>
</dbReference>
<dbReference type="GeneID" id="25793882"/>
<sequence>LRCDRNEPCSNCTARNVDCVYASLPRGRGTPRGNNSQHPEVRIRRLEQLIGTIIAQMPENQASSNDHHTVRPGRMMSSDGQMIYVSGIHWAAICNEIACLKENFGEDEAQDHTETTGQSQRSSEPLLLNGIRDISNVEDILSDIPSRDFANRLISRYFNSRDPSYKRFWENPRAAPLPWISLFFGVMSLSVFLHIRSGDKLPEAFGNPEDIKATFHRRSTECLLASKYSTEPGAYTIEALLFNIHNEFVRCKDAHLGVWILSGIATRLAMRMGYHRDPRHYSQLSVFQGEMRRRCWASILQMDALFSCQLGLPSMIQESQYDTKLPSNLPDEDFGPDSAIIPKSRPETDLTPVLYTITKTRFLLLFRIIFNQVNLQCMGAYDEIVTLNQRLENAHALISPHLRMVALEDCITVPPYLLIQRYNLELLFQKTRCILHRHHMAKSYQEPKYNFSRYSCVEAAMAILIHHADIDKEVQVGGLLYREKWFISSLEQHDFLLASMIVCLELNSQSRAIPEQDCEKHGLVKFDRGELINALEASQLSWHRHKSSSVEARKAFDMLSVMLDRVAAGTQAERERRPMIGGAKCDNGDDIASRQTYIGESGHHMALCVTTF</sequence>
<dbReference type="HOGENOM" id="CLU_007426_4_0_1"/>
<comment type="caution">
    <text evidence="5">The sequence shown here is derived from an EMBL/GenBank/DDBJ whole genome shotgun (WGS) entry which is preliminary data.</text>
</comment>
<dbReference type="SMART" id="SM00906">
    <property type="entry name" value="Fungal_trans"/>
    <property type="match status" value="1"/>
</dbReference>
<organism evidence="5 6">
    <name type="scientific">Hypocrea virens (strain Gv29-8 / FGSC 10586)</name>
    <name type="common">Gliocladium virens</name>
    <name type="synonym">Trichoderma virens</name>
    <dbReference type="NCBI Taxonomy" id="413071"/>
    <lineage>
        <taxon>Eukaryota</taxon>
        <taxon>Fungi</taxon>
        <taxon>Dikarya</taxon>
        <taxon>Ascomycota</taxon>
        <taxon>Pezizomycotina</taxon>
        <taxon>Sordariomycetes</taxon>
        <taxon>Hypocreomycetidae</taxon>
        <taxon>Hypocreales</taxon>
        <taxon>Hypocreaceae</taxon>
        <taxon>Trichoderma</taxon>
    </lineage>
</organism>
<dbReference type="AlphaFoldDB" id="G9NBR8"/>
<dbReference type="Pfam" id="PF04082">
    <property type="entry name" value="Fungal_trans"/>
    <property type="match status" value="1"/>
</dbReference>
<dbReference type="CDD" id="cd12148">
    <property type="entry name" value="fungal_TF_MHR"/>
    <property type="match status" value="1"/>
</dbReference>
<name>G9NBR8_HYPVG</name>
<feature type="non-terminal residue" evidence="5">
    <location>
        <position position="1"/>
    </location>
</feature>
<dbReference type="OMA" id="QESQCDT"/>
<protein>
    <recommendedName>
        <fullName evidence="4">Xylanolytic transcriptional activator regulatory domain-containing protein</fullName>
    </recommendedName>
</protein>
<keyword evidence="3" id="KW-0539">Nucleus</keyword>
<evidence type="ECO:0000313" key="5">
    <source>
        <dbReference type="EMBL" id="EHK16272.1"/>
    </source>
</evidence>
<dbReference type="PANTHER" id="PTHR31001:SF49">
    <property type="entry name" value="ZN(II)2CYS6 TRANSCRIPTION FACTOR (EUROFUNG)"/>
    <property type="match status" value="1"/>
</dbReference>
<dbReference type="CDD" id="cd00067">
    <property type="entry name" value="GAL4"/>
    <property type="match status" value="1"/>
</dbReference>
<dbReference type="VEuPathDB" id="FungiDB:TRIVIDRAFT_40103"/>
<dbReference type="Proteomes" id="UP000007115">
    <property type="component" value="Unassembled WGS sequence"/>
</dbReference>
<dbReference type="RefSeq" id="XP_013950465.1">
    <property type="nucleotide sequence ID" value="XM_014094990.1"/>
</dbReference>
<dbReference type="GO" id="GO:0005634">
    <property type="term" value="C:nucleus"/>
    <property type="evidence" value="ECO:0007669"/>
    <property type="project" value="UniProtKB-SubCell"/>
</dbReference>
<dbReference type="Pfam" id="PF00172">
    <property type="entry name" value="Zn_clus"/>
    <property type="match status" value="1"/>
</dbReference>
<dbReference type="InterPro" id="IPR001138">
    <property type="entry name" value="Zn2Cys6_DnaBD"/>
</dbReference>
<dbReference type="GO" id="GO:0003677">
    <property type="term" value="F:DNA binding"/>
    <property type="evidence" value="ECO:0007669"/>
    <property type="project" value="InterPro"/>
</dbReference>
<dbReference type="STRING" id="413071.G9NBR8"/>
<dbReference type="GO" id="GO:0006351">
    <property type="term" value="P:DNA-templated transcription"/>
    <property type="evidence" value="ECO:0007669"/>
    <property type="project" value="InterPro"/>
</dbReference>
<proteinExistence type="predicted"/>
<evidence type="ECO:0000256" key="2">
    <source>
        <dbReference type="ARBA" id="ARBA00022723"/>
    </source>
</evidence>
<dbReference type="SUPFAM" id="SSF57701">
    <property type="entry name" value="Zn2/Cys6 DNA-binding domain"/>
    <property type="match status" value="1"/>
</dbReference>
<dbReference type="InterPro" id="IPR050613">
    <property type="entry name" value="Sec_Metabolite_Reg"/>
</dbReference>
<dbReference type="InParanoid" id="G9NBR8"/>